<dbReference type="EMBL" id="GBXM01082709">
    <property type="protein sequence ID" value="JAH25868.1"/>
    <property type="molecule type" value="Transcribed_RNA"/>
</dbReference>
<reference evidence="1" key="1">
    <citation type="submission" date="2014-11" db="EMBL/GenBank/DDBJ databases">
        <authorList>
            <person name="Amaro Gonzalez C."/>
        </authorList>
    </citation>
    <scope>NUCLEOTIDE SEQUENCE</scope>
</reference>
<protein>
    <submittedName>
        <fullName evidence="1">Uncharacterized protein</fullName>
    </submittedName>
</protein>
<proteinExistence type="predicted"/>
<reference evidence="1" key="2">
    <citation type="journal article" date="2015" name="Fish Shellfish Immunol.">
        <title>Early steps in the European eel (Anguilla anguilla)-Vibrio vulnificus interaction in the gills: Role of the RtxA13 toxin.</title>
        <authorList>
            <person name="Callol A."/>
            <person name="Pajuelo D."/>
            <person name="Ebbesson L."/>
            <person name="Teles M."/>
            <person name="MacKenzie S."/>
            <person name="Amaro C."/>
        </authorList>
    </citation>
    <scope>NUCLEOTIDE SEQUENCE</scope>
</reference>
<organism evidence="1">
    <name type="scientific">Anguilla anguilla</name>
    <name type="common">European freshwater eel</name>
    <name type="synonym">Muraena anguilla</name>
    <dbReference type="NCBI Taxonomy" id="7936"/>
    <lineage>
        <taxon>Eukaryota</taxon>
        <taxon>Metazoa</taxon>
        <taxon>Chordata</taxon>
        <taxon>Craniata</taxon>
        <taxon>Vertebrata</taxon>
        <taxon>Euteleostomi</taxon>
        <taxon>Actinopterygii</taxon>
        <taxon>Neopterygii</taxon>
        <taxon>Teleostei</taxon>
        <taxon>Anguilliformes</taxon>
        <taxon>Anguillidae</taxon>
        <taxon>Anguilla</taxon>
    </lineage>
</organism>
<dbReference type="AlphaFoldDB" id="A0A0E9RC14"/>
<evidence type="ECO:0000313" key="1">
    <source>
        <dbReference type="EMBL" id="JAH25868.1"/>
    </source>
</evidence>
<name>A0A0E9RC14_ANGAN</name>
<accession>A0A0E9RC14</accession>
<sequence>MLLFQMEPLFVICLYGVGALNAFSCI</sequence>